<feature type="transmembrane region" description="Helical" evidence="5">
    <location>
        <begin position="274"/>
        <end position="296"/>
    </location>
</feature>
<dbReference type="PRINTS" id="PR00164">
    <property type="entry name" value="ABC2TRNSPORT"/>
</dbReference>
<dbReference type="InterPro" id="IPR052902">
    <property type="entry name" value="ABC-2_transporter"/>
</dbReference>
<keyword evidence="5" id="KW-0813">Transport</keyword>
<dbReference type="GO" id="GO:0140359">
    <property type="term" value="F:ABC-type transporter activity"/>
    <property type="evidence" value="ECO:0007669"/>
    <property type="project" value="InterPro"/>
</dbReference>
<dbReference type="PROSITE" id="PS51012">
    <property type="entry name" value="ABC_TM2"/>
    <property type="match status" value="1"/>
</dbReference>
<dbReference type="InterPro" id="IPR047817">
    <property type="entry name" value="ABC2_TM_bact-type"/>
</dbReference>
<feature type="transmembrane region" description="Helical" evidence="5">
    <location>
        <begin position="308"/>
        <end position="330"/>
    </location>
</feature>
<accession>A0A173MDZ3</accession>
<dbReference type="InterPro" id="IPR000412">
    <property type="entry name" value="ABC_2_transport"/>
</dbReference>
<evidence type="ECO:0000256" key="1">
    <source>
        <dbReference type="ARBA" id="ARBA00004141"/>
    </source>
</evidence>
<keyword evidence="5" id="KW-1003">Cell membrane</keyword>
<evidence type="ECO:0000256" key="3">
    <source>
        <dbReference type="ARBA" id="ARBA00022989"/>
    </source>
</evidence>
<keyword evidence="2 5" id="KW-0812">Transmembrane</keyword>
<dbReference type="KEGG" id="fln:FLA_1824"/>
<dbReference type="GO" id="GO:0043190">
    <property type="term" value="C:ATP-binding cassette (ABC) transporter complex"/>
    <property type="evidence" value="ECO:0007669"/>
    <property type="project" value="InterPro"/>
</dbReference>
<dbReference type="RefSeq" id="WP_076381088.1">
    <property type="nucleotide sequence ID" value="NZ_AP017422.1"/>
</dbReference>
<name>A0A173MDZ3_9BACT</name>
<keyword evidence="3 5" id="KW-1133">Transmembrane helix</keyword>
<feature type="transmembrane region" description="Helical" evidence="5">
    <location>
        <begin position="195"/>
        <end position="214"/>
    </location>
</feature>
<keyword evidence="8" id="KW-1185">Reference proteome</keyword>
<feature type="transmembrane region" description="Helical" evidence="5">
    <location>
        <begin position="363"/>
        <end position="381"/>
    </location>
</feature>
<dbReference type="EMBL" id="FTOR01000008">
    <property type="protein sequence ID" value="SIT28530.1"/>
    <property type="molecule type" value="Genomic_DNA"/>
</dbReference>
<dbReference type="InterPro" id="IPR013525">
    <property type="entry name" value="ABC2_TM"/>
</dbReference>
<evidence type="ECO:0000313" key="8">
    <source>
        <dbReference type="Proteomes" id="UP000186917"/>
    </source>
</evidence>
<dbReference type="Proteomes" id="UP000186917">
    <property type="component" value="Unassembled WGS sequence"/>
</dbReference>
<reference evidence="8" key="1">
    <citation type="submission" date="2017-01" db="EMBL/GenBank/DDBJ databases">
        <authorList>
            <person name="Varghese N."/>
            <person name="Submissions S."/>
        </authorList>
    </citation>
    <scope>NUCLEOTIDE SEQUENCE [LARGE SCALE GENOMIC DNA]</scope>
    <source>
        <strain evidence="8">DSM 21054</strain>
    </source>
</reference>
<feature type="domain" description="ABC transmembrane type-2" evidence="6">
    <location>
        <begin position="148"/>
        <end position="384"/>
    </location>
</feature>
<comment type="similarity">
    <text evidence="5">Belongs to the ABC-2 integral membrane protein family.</text>
</comment>
<evidence type="ECO:0000256" key="2">
    <source>
        <dbReference type="ARBA" id="ARBA00022692"/>
    </source>
</evidence>
<dbReference type="AlphaFoldDB" id="A0A173MDZ3"/>
<dbReference type="PANTHER" id="PTHR43027:SF1">
    <property type="entry name" value="DOXORUBICIN RESISTANCE ABC TRANSPORTER PERMEASE PROTEIN DRRC-RELATED"/>
    <property type="match status" value="1"/>
</dbReference>
<evidence type="ECO:0000313" key="7">
    <source>
        <dbReference type="EMBL" id="SIT28530.1"/>
    </source>
</evidence>
<dbReference type="STRING" id="477680.SAMN05421788_10847"/>
<dbReference type="PANTHER" id="PTHR43027">
    <property type="entry name" value="DOXORUBICIN RESISTANCE ABC TRANSPORTER PERMEASE PROTEIN DRRC-RELATED"/>
    <property type="match status" value="1"/>
</dbReference>
<comment type="subcellular location">
    <subcellularLocation>
        <location evidence="5">Cell membrane</location>
        <topology evidence="5">Multi-pass membrane protein</topology>
    </subcellularLocation>
    <subcellularLocation>
        <location evidence="1">Membrane</location>
        <topology evidence="1">Multi-pass membrane protein</topology>
    </subcellularLocation>
</comment>
<evidence type="ECO:0000256" key="4">
    <source>
        <dbReference type="ARBA" id="ARBA00023136"/>
    </source>
</evidence>
<keyword evidence="4 5" id="KW-0472">Membrane</keyword>
<dbReference type="OrthoDB" id="9778589at2"/>
<dbReference type="Pfam" id="PF12698">
    <property type="entry name" value="ABC2_membrane_3"/>
    <property type="match status" value="1"/>
</dbReference>
<organism evidence="7 8">
    <name type="scientific">Filimonas lacunae</name>
    <dbReference type="NCBI Taxonomy" id="477680"/>
    <lineage>
        <taxon>Bacteria</taxon>
        <taxon>Pseudomonadati</taxon>
        <taxon>Bacteroidota</taxon>
        <taxon>Chitinophagia</taxon>
        <taxon>Chitinophagales</taxon>
        <taxon>Chitinophagaceae</taxon>
        <taxon>Filimonas</taxon>
    </lineage>
</organism>
<protein>
    <recommendedName>
        <fullName evidence="5">Transport permease protein</fullName>
    </recommendedName>
</protein>
<evidence type="ECO:0000259" key="6">
    <source>
        <dbReference type="PROSITE" id="PS51012"/>
    </source>
</evidence>
<feature type="transmembrane region" description="Helical" evidence="5">
    <location>
        <begin position="242"/>
        <end position="262"/>
    </location>
</feature>
<evidence type="ECO:0000256" key="5">
    <source>
        <dbReference type="RuleBase" id="RU361157"/>
    </source>
</evidence>
<feature type="transmembrane region" description="Helical" evidence="5">
    <location>
        <begin position="30"/>
        <end position="49"/>
    </location>
</feature>
<proteinExistence type="inferred from homology"/>
<gene>
    <name evidence="7" type="ORF">SAMN05421788_10847</name>
</gene>
<sequence length="384" mass="42258">MSGNKYNQLKAMFAITRAGLQSIMRSPSTVMFSIGFPMVFILVFGFMGGGSGVSFKIAFDPACDTNNAVYHIIQNTPGIKTVTKSGKELQEDLEKGRIVAVLNIQKNGKLASAADSMAFLNGNKGADYNIQLKSSEAVNPQTLATFQNIFLAGIINKLNKGTYPNVPTVADISPDVQKVPGRIYRTIDFILPGQLGFSLMSASVFGVAFLFFSLRQQLVLKRFFATPITRPYIILGEALSRVIFQMITAVVIVVIGTFAFHFTLVKGFETFLEIMFLSFLALIVFMGYGFIVSGLAKTESTIPMMANIFTLPQFLLAGTFFSIDAFPAWLQPLCRILPLTHFNEAMRNIAFEGANLISCWQNIGVMLIWGVIAYAAAVKVFKWE</sequence>